<dbReference type="EMBL" id="AMZH03017734">
    <property type="protein sequence ID" value="RRT42589.1"/>
    <property type="molecule type" value="Genomic_DNA"/>
</dbReference>
<comment type="caution">
    <text evidence="2">The sequence shown here is derived from an EMBL/GenBank/DDBJ whole genome shotgun (WGS) entry which is preliminary data.</text>
</comment>
<evidence type="ECO:0000313" key="3">
    <source>
        <dbReference type="Proteomes" id="UP000287651"/>
    </source>
</evidence>
<name>A0A426XSX8_ENSVE</name>
<protein>
    <submittedName>
        <fullName evidence="2">Uncharacterized protein</fullName>
    </submittedName>
</protein>
<gene>
    <name evidence="2" type="ORF">B296_00041002</name>
</gene>
<evidence type="ECO:0000256" key="1">
    <source>
        <dbReference type="SAM" id="MobiDB-lite"/>
    </source>
</evidence>
<feature type="compositionally biased region" description="Basic residues" evidence="1">
    <location>
        <begin position="18"/>
        <end position="28"/>
    </location>
</feature>
<proteinExistence type="predicted"/>
<dbReference type="AlphaFoldDB" id="A0A426XSX8"/>
<evidence type="ECO:0000313" key="2">
    <source>
        <dbReference type="EMBL" id="RRT42589.1"/>
    </source>
</evidence>
<feature type="region of interest" description="Disordered" evidence="1">
    <location>
        <begin position="1"/>
        <end position="86"/>
    </location>
</feature>
<organism evidence="2 3">
    <name type="scientific">Ensete ventricosum</name>
    <name type="common">Abyssinian banana</name>
    <name type="synonym">Musa ensete</name>
    <dbReference type="NCBI Taxonomy" id="4639"/>
    <lineage>
        <taxon>Eukaryota</taxon>
        <taxon>Viridiplantae</taxon>
        <taxon>Streptophyta</taxon>
        <taxon>Embryophyta</taxon>
        <taxon>Tracheophyta</taxon>
        <taxon>Spermatophyta</taxon>
        <taxon>Magnoliopsida</taxon>
        <taxon>Liliopsida</taxon>
        <taxon>Zingiberales</taxon>
        <taxon>Musaceae</taxon>
        <taxon>Ensete</taxon>
    </lineage>
</organism>
<sequence length="166" mass="18120">MVRPKASPQRRAVPTIRLKIKKLQKRKGGKEPKNRGSPPDGTGARGVEPLEISEAGARLRRRHSSFPEAKRRARSPIGPGRTQEGLSVDVLIEAKGEVARSIPQQEEEEEARRGFALCCTQHEEEEVRVGDSLKESGSSLGTRREIARKKIGGLAARLLEVAGVCG</sequence>
<dbReference type="Proteomes" id="UP000287651">
    <property type="component" value="Unassembled WGS sequence"/>
</dbReference>
<feature type="non-terminal residue" evidence="2">
    <location>
        <position position="166"/>
    </location>
</feature>
<accession>A0A426XSX8</accession>
<reference evidence="2 3" key="1">
    <citation type="journal article" date="2014" name="Agronomy (Basel)">
        <title>A Draft Genome Sequence for Ensete ventricosum, the Drought-Tolerant Tree Against Hunger.</title>
        <authorList>
            <person name="Harrison J."/>
            <person name="Moore K.A."/>
            <person name="Paszkiewicz K."/>
            <person name="Jones T."/>
            <person name="Grant M."/>
            <person name="Ambacheew D."/>
            <person name="Muzemil S."/>
            <person name="Studholme D.J."/>
        </authorList>
    </citation>
    <scope>NUCLEOTIDE SEQUENCE [LARGE SCALE GENOMIC DNA]</scope>
</reference>